<dbReference type="PANTHER" id="PTHR32328">
    <property type="entry name" value="L-SERYL-TRNA(SEC) SELENIUM TRANSFERASE"/>
    <property type="match status" value="1"/>
</dbReference>
<keyword evidence="2 4" id="KW-0663">Pyridoxal phosphate</keyword>
<dbReference type="Proteomes" id="UP000698173">
    <property type="component" value="Unassembled WGS sequence"/>
</dbReference>
<evidence type="ECO:0000256" key="4">
    <source>
        <dbReference type="PIRSR" id="PIRSR618319-50"/>
    </source>
</evidence>
<dbReference type="InterPro" id="IPR015424">
    <property type="entry name" value="PyrdxlP-dep_Trfase"/>
</dbReference>
<name>A0A921G227_SPOPS</name>
<dbReference type="InterPro" id="IPR006337">
    <property type="entry name" value="DgaE-like"/>
</dbReference>
<accession>A0A921G227</accession>
<evidence type="ECO:0000313" key="5">
    <source>
        <dbReference type="EMBL" id="HJF33563.1"/>
    </source>
</evidence>
<dbReference type="InterPro" id="IPR015421">
    <property type="entry name" value="PyrdxlP-dep_Trfase_major"/>
</dbReference>
<organism evidence="5 6">
    <name type="scientific">Sporosarcina psychrophila</name>
    <name type="common">Bacillus psychrophilus</name>
    <dbReference type="NCBI Taxonomy" id="1476"/>
    <lineage>
        <taxon>Bacteria</taxon>
        <taxon>Bacillati</taxon>
        <taxon>Bacillota</taxon>
        <taxon>Bacilli</taxon>
        <taxon>Bacillales</taxon>
        <taxon>Caryophanaceae</taxon>
        <taxon>Sporosarcina</taxon>
    </lineage>
</organism>
<dbReference type="EMBL" id="DYWT01000268">
    <property type="protein sequence ID" value="HJF33563.1"/>
    <property type="molecule type" value="Genomic_DNA"/>
</dbReference>
<dbReference type="NCBIfam" id="TIGR01437">
    <property type="entry name" value="selA_rel"/>
    <property type="match status" value="1"/>
</dbReference>
<feature type="modified residue" description="N6-(pyridoxal phosphate)lysine" evidence="4">
    <location>
        <position position="211"/>
    </location>
</feature>
<dbReference type="GO" id="GO:0004125">
    <property type="term" value="F:L-seryl-tRNA(Sec) selenium transferase activity"/>
    <property type="evidence" value="ECO:0007669"/>
    <property type="project" value="TreeGrafter"/>
</dbReference>
<dbReference type="Pfam" id="PF03841">
    <property type="entry name" value="SelA"/>
    <property type="match status" value="1"/>
</dbReference>
<dbReference type="Gene3D" id="3.40.640.10">
    <property type="entry name" value="Type I PLP-dependent aspartate aminotransferase-like (Major domain)"/>
    <property type="match status" value="1"/>
</dbReference>
<evidence type="ECO:0000313" key="6">
    <source>
        <dbReference type="Proteomes" id="UP000698173"/>
    </source>
</evidence>
<dbReference type="SUPFAM" id="SSF53383">
    <property type="entry name" value="PLP-dependent transferases"/>
    <property type="match status" value="1"/>
</dbReference>
<comment type="similarity">
    <text evidence="3">Belongs to the SelA family.</text>
</comment>
<dbReference type="AlphaFoldDB" id="A0A921G227"/>
<evidence type="ECO:0000256" key="2">
    <source>
        <dbReference type="ARBA" id="ARBA00022898"/>
    </source>
</evidence>
<reference evidence="5" key="1">
    <citation type="journal article" date="2021" name="PeerJ">
        <title>Extensive microbial diversity within the chicken gut microbiome revealed by metagenomics and culture.</title>
        <authorList>
            <person name="Gilroy R."/>
            <person name="Ravi A."/>
            <person name="Getino M."/>
            <person name="Pursley I."/>
            <person name="Horton D.L."/>
            <person name="Alikhan N.F."/>
            <person name="Baker D."/>
            <person name="Gharbi K."/>
            <person name="Hall N."/>
            <person name="Watson M."/>
            <person name="Adriaenssens E.M."/>
            <person name="Foster-Nyarko E."/>
            <person name="Jarju S."/>
            <person name="Secka A."/>
            <person name="Antonio M."/>
            <person name="Oren A."/>
            <person name="Chaudhuri R.R."/>
            <person name="La Ragione R."/>
            <person name="Hildebrand F."/>
            <person name="Pallen M.J."/>
        </authorList>
    </citation>
    <scope>NUCLEOTIDE SEQUENCE</scope>
    <source>
        <strain evidence="5">CHK171-7178</strain>
    </source>
</reference>
<comment type="caution">
    <text evidence="5">The sequence shown here is derived from an EMBL/GenBank/DDBJ whole genome shotgun (WGS) entry which is preliminary data.</text>
</comment>
<evidence type="ECO:0000256" key="3">
    <source>
        <dbReference type="ARBA" id="ARBA00044507"/>
    </source>
</evidence>
<dbReference type="PANTHER" id="PTHR32328:SF0">
    <property type="entry name" value="L-SERYL-TRNA(SEC) SELENIUM TRANSFERASE"/>
    <property type="match status" value="1"/>
</dbReference>
<dbReference type="GO" id="GO:0016829">
    <property type="term" value="F:lyase activity"/>
    <property type="evidence" value="ECO:0007669"/>
    <property type="project" value="UniProtKB-KW"/>
</dbReference>
<keyword evidence="5" id="KW-0456">Lyase</keyword>
<reference evidence="5" key="2">
    <citation type="submission" date="2021-09" db="EMBL/GenBank/DDBJ databases">
        <authorList>
            <person name="Gilroy R."/>
        </authorList>
    </citation>
    <scope>NUCLEOTIDE SEQUENCE</scope>
    <source>
        <strain evidence="5">CHK171-7178</strain>
    </source>
</reference>
<gene>
    <name evidence="5" type="ORF">K8V56_17505</name>
</gene>
<protein>
    <submittedName>
        <fullName evidence="5">DgaE family pyridoxal phosphate-dependent ammonia lyase</fullName>
    </submittedName>
</protein>
<proteinExistence type="inferred from homology"/>
<evidence type="ECO:0000256" key="1">
    <source>
        <dbReference type="ARBA" id="ARBA00001933"/>
    </source>
</evidence>
<dbReference type="InterPro" id="IPR018319">
    <property type="entry name" value="SelA-like"/>
</dbReference>
<comment type="cofactor">
    <cofactor evidence="1 4">
        <name>pyridoxal 5'-phosphate</name>
        <dbReference type="ChEBI" id="CHEBI:597326"/>
    </cofactor>
</comment>
<sequence>MGVFKRLGLKQVINASGKMTALGASAVSEEVAKTLNEASQDYVDIDEIMELTGTVIAEVTGAEDGCPTSGAAAGIAISTAAVIAGKNLTHIERLPNSDGLKNQVIVQKGQQIHFGASIAQMISLGGGKVVEVGQANKVEAQHIEEAINEHTAALMYIKSHHAIQKGMQSIETMIEIAKKHHIPIIIDAAAEEDFKLYIAMGADIVIYSGGKALEGPTSGFICGRKELMEACRKQYKGIGRPMKIGKEGMAGLIVALKQYADKATDVEDQLSRMEKLCNDLNGISGLTCSVKQDEAGRAIYRANIEVDSKEAGMDAEALLHALESGNPAIFLRHHYVNIGILSVDPRPLLKGQEEIIAETIKLVLAQGVR</sequence>